<dbReference type="Pfam" id="PF08240">
    <property type="entry name" value="ADH_N"/>
    <property type="match status" value="1"/>
</dbReference>
<dbReference type="PANTHER" id="PTHR44013">
    <property type="entry name" value="ZINC-TYPE ALCOHOL DEHYDROGENASE-LIKE PROTEIN C16A3.02C"/>
    <property type="match status" value="1"/>
</dbReference>
<dbReference type="OrthoDB" id="634508at2"/>
<dbReference type="CDD" id="cd05289">
    <property type="entry name" value="MDR_like_2"/>
    <property type="match status" value="1"/>
</dbReference>
<dbReference type="InterPro" id="IPR011032">
    <property type="entry name" value="GroES-like_sf"/>
</dbReference>
<sequence length="316" mass="32820">MKAITVADFGMQPILSDMPKPTAGQGQLLVKLAAASVNPYDWKVIDGLLKGHVQHDFPFIPGSDGAGTIEALGECVSGHQVGDKIYGQFFTTPLGHGSYAEYVVVPQEGALDTVPQNISLEDAAALPTAAMTANALVVRTGLEDGPIVFIVGATGGVGSFAVQIAAGKGLQVIATASPAAAENIKQLGATVIIDHTQGNIVDQLKEKYPQGIDALIDMVSDKETFAALATQVKPGGYALTTVFVADEKALEKQGITGENFELQANANALQVITQLVESGALKLPPIQKVPLEKAPEALAQSRSGKTKGKLVITIGE</sequence>
<dbReference type="InterPro" id="IPR052733">
    <property type="entry name" value="Chloroplast_QOR"/>
</dbReference>
<dbReference type="InterPro" id="IPR036291">
    <property type="entry name" value="NAD(P)-bd_dom_sf"/>
</dbReference>
<dbReference type="InterPro" id="IPR013154">
    <property type="entry name" value="ADH-like_N"/>
</dbReference>
<dbReference type="Gene3D" id="3.90.180.10">
    <property type="entry name" value="Medium-chain alcohol dehydrogenases, catalytic domain"/>
    <property type="match status" value="1"/>
</dbReference>
<dbReference type="EMBL" id="FMAR01000002">
    <property type="protein sequence ID" value="SCB99421.1"/>
    <property type="molecule type" value="Genomic_DNA"/>
</dbReference>
<dbReference type="RefSeq" id="WP_089709458.1">
    <property type="nucleotide sequence ID" value="NZ_FMAR01000002.1"/>
</dbReference>
<dbReference type="SUPFAM" id="SSF50129">
    <property type="entry name" value="GroES-like"/>
    <property type="match status" value="1"/>
</dbReference>
<evidence type="ECO:0000259" key="1">
    <source>
        <dbReference type="SMART" id="SM00829"/>
    </source>
</evidence>
<dbReference type="PANTHER" id="PTHR44013:SF1">
    <property type="entry name" value="ZINC-TYPE ALCOHOL DEHYDROGENASE-LIKE PROTEIN C16A3.02C"/>
    <property type="match status" value="1"/>
</dbReference>
<feature type="domain" description="Enoyl reductase (ER)" evidence="1">
    <location>
        <begin position="10"/>
        <end position="312"/>
    </location>
</feature>
<dbReference type="STRING" id="1335309.GA0116948_102336"/>
<accession>A0A1C4AXW9</accession>
<keyword evidence="3" id="KW-1185">Reference proteome</keyword>
<dbReference type="Proteomes" id="UP000242818">
    <property type="component" value="Unassembled WGS sequence"/>
</dbReference>
<dbReference type="SUPFAM" id="SSF51735">
    <property type="entry name" value="NAD(P)-binding Rossmann-fold domains"/>
    <property type="match status" value="1"/>
</dbReference>
<evidence type="ECO:0000313" key="2">
    <source>
        <dbReference type="EMBL" id="SCB99421.1"/>
    </source>
</evidence>
<proteinExistence type="predicted"/>
<name>A0A1C4AXW9_9BACT</name>
<dbReference type="Pfam" id="PF13602">
    <property type="entry name" value="ADH_zinc_N_2"/>
    <property type="match status" value="1"/>
</dbReference>
<evidence type="ECO:0000313" key="3">
    <source>
        <dbReference type="Proteomes" id="UP000242818"/>
    </source>
</evidence>
<organism evidence="2 3">
    <name type="scientific">Chitinophaga costaii</name>
    <dbReference type="NCBI Taxonomy" id="1335309"/>
    <lineage>
        <taxon>Bacteria</taxon>
        <taxon>Pseudomonadati</taxon>
        <taxon>Bacteroidota</taxon>
        <taxon>Chitinophagia</taxon>
        <taxon>Chitinophagales</taxon>
        <taxon>Chitinophagaceae</taxon>
        <taxon>Chitinophaga</taxon>
    </lineage>
</organism>
<dbReference type="GO" id="GO:0016491">
    <property type="term" value="F:oxidoreductase activity"/>
    <property type="evidence" value="ECO:0007669"/>
    <property type="project" value="InterPro"/>
</dbReference>
<protein>
    <submittedName>
        <fullName evidence="2">NADPH:quinone reductase</fullName>
    </submittedName>
</protein>
<dbReference type="SMART" id="SM00829">
    <property type="entry name" value="PKS_ER"/>
    <property type="match status" value="1"/>
</dbReference>
<dbReference type="AlphaFoldDB" id="A0A1C4AXW9"/>
<dbReference type="InterPro" id="IPR020843">
    <property type="entry name" value="ER"/>
</dbReference>
<gene>
    <name evidence="2" type="ORF">GA0116948_102336</name>
</gene>
<reference evidence="2 3" key="1">
    <citation type="submission" date="2016-08" db="EMBL/GenBank/DDBJ databases">
        <authorList>
            <person name="Seilhamer J.J."/>
        </authorList>
    </citation>
    <scope>NUCLEOTIDE SEQUENCE [LARGE SCALE GENOMIC DNA]</scope>
    <source>
        <strain evidence="2 3">A37T2</strain>
    </source>
</reference>
<dbReference type="Gene3D" id="3.40.50.720">
    <property type="entry name" value="NAD(P)-binding Rossmann-like Domain"/>
    <property type="match status" value="1"/>
</dbReference>